<gene>
    <name evidence="13" type="primary">amt</name>
    <name evidence="13" type="ORF">D3872_08595</name>
</gene>
<dbReference type="PANTHER" id="PTHR43029">
    <property type="entry name" value="AMMONIUM TRANSPORTER MEP2"/>
    <property type="match status" value="1"/>
</dbReference>
<dbReference type="PANTHER" id="PTHR43029:SF10">
    <property type="entry name" value="AMMONIUM TRANSPORTER MEP2"/>
    <property type="match status" value="1"/>
</dbReference>
<feature type="chain" id="PRO_5019413064" description="Ammonium transporter" evidence="11">
    <location>
        <begin position="27"/>
        <end position="515"/>
    </location>
</feature>
<dbReference type="InterPro" id="IPR018047">
    <property type="entry name" value="Ammonium_transpt_CS"/>
</dbReference>
<evidence type="ECO:0000256" key="8">
    <source>
        <dbReference type="ARBA" id="ARBA00023177"/>
    </source>
</evidence>
<evidence type="ECO:0000256" key="11">
    <source>
        <dbReference type="SAM" id="SignalP"/>
    </source>
</evidence>
<dbReference type="Pfam" id="PF00909">
    <property type="entry name" value="Ammonium_transp"/>
    <property type="match status" value="1"/>
</dbReference>
<dbReference type="InterPro" id="IPR001905">
    <property type="entry name" value="Ammonium_transpt"/>
</dbReference>
<evidence type="ECO:0000256" key="3">
    <source>
        <dbReference type="ARBA" id="ARBA00022448"/>
    </source>
</evidence>
<dbReference type="RefSeq" id="WP_119810377.1">
    <property type="nucleotide sequence ID" value="NZ_QYUP01000086.1"/>
</dbReference>
<name>A0A418Y474_9BURK</name>
<keyword evidence="8 10" id="KW-0924">Ammonia transport</keyword>
<feature type="transmembrane region" description="Helical" evidence="10">
    <location>
        <begin position="327"/>
        <end position="348"/>
    </location>
</feature>
<feature type="transmembrane region" description="Helical" evidence="10">
    <location>
        <begin position="209"/>
        <end position="232"/>
    </location>
</feature>
<comment type="similarity">
    <text evidence="2 10">Belongs to the ammonia transporter channel (TC 1.A.11.2) family.</text>
</comment>
<dbReference type="SUPFAM" id="SSF111352">
    <property type="entry name" value="Ammonium transporter"/>
    <property type="match status" value="1"/>
</dbReference>
<proteinExistence type="inferred from homology"/>
<feature type="transmembrane region" description="Helical" evidence="10">
    <location>
        <begin position="360"/>
        <end position="381"/>
    </location>
</feature>
<protein>
    <recommendedName>
        <fullName evidence="9 10">Ammonium transporter</fullName>
    </recommendedName>
</protein>
<dbReference type="InterPro" id="IPR024041">
    <property type="entry name" value="NH4_transpt_AmtB-like_dom"/>
</dbReference>
<feature type="transmembrane region" description="Helical" evidence="10">
    <location>
        <begin position="262"/>
        <end position="283"/>
    </location>
</feature>
<feature type="transmembrane region" description="Helical" evidence="10">
    <location>
        <begin position="82"/>
        <end position="103"/>
    </location>
</feature>
<evidence type="ECO:0000313" key="13">
    <source>
        <dbReference type="EMBL" id="RJG20344.1"/>
    </source>
</evidence>
<dbReference type="FunFam" id="1.10.3430.10:FF:000007">
    <property type="entry name" value="Ammonium transporter"/>
    <property type="match status" value="1"/>
</dbReference>
<keyword evidence="14" id="KW-1185">Reference proteome</keyword>
<dbReference type="EMBL" id="QYUP01000086">
    <property type="protein sequence ID" value="RJG20344.1"/>
    <property type="molecule type" value="Genomic_DNA"/>
</dbReference>
<comment type="caution">
    <text evidence="13">The sequence shown here is derived from an EMBL/GenBank/DDBJ whole genome shotgun (WGS) entry which is preliminary data.</text>
</comment>
<evidence type="ECO:0000256" key="1">
    <source>
        <dbReference type="ARBA" id="ARBA00004651"/>
    </source>
</evidence>
<evidence type="ECO:0000256" key="4">
    <source>
        <dbReference type="ARBA" id="ARBA00022475"/>
    </source>
</evidence>
<dbReference type="OrthoDB" id="9814202at2"/>
<dbReference type="GO" id="GO:0008519">
    <property type="term" value="F:ammonium channel activity"/>
    <property type="evidence" value="ECO:0007669"/>
    <property type="project" value="InterPro"/>
</dbReference>
<accession>A0A418Y474</accession>
<evidence type="ECO:0000256" key="2">
    <source>
        <dbReference type="ARBA" id="ARBA00005887"/>
    </source>
</evidence>
<dbReference type="GO" id="GO:0005886">
    <property type="term" value="C:plasma membrane"/>
    <property type="evidence" value="ECO:0007669"/>
    <property type="project" value="UniProtKB-SubCell"/>
</dbReference>
<feature type="transmembrane region" description="Helical" evidence="10">
    <location>
        <begin position="180"/>
        <end position="202"/>
    </location>
</feature>
<feature type="transmembrane region" description="Helical" evidence="10">
    <location>
        <begin position="465"/>
        <end position="486"/>
    </location>
</feature>
<evidence type="ECO:0000256" key="6">
    <source>
        <dbReference type="ARBA" id="ARBA00022989"/>
    </source>
</evidence>
<feature type="transmembrane region" description="Helical" evidence="10">
    <location>
        <begin position="295"/>
        <end position="315"/>
    </location>
</feature>
<dbReference type="AlphaFoldDB" id="A0A418Y474"/>
<dbReference type="NCBIfam" id="TIGR00836">
    <property type="entry name" value="amt"/>
    <property type="match status" value="1"/>
</dbReference>
<evidence type="ECO:0000256" key="9">
    <source>
        <dbReference type="ARBA" id="ARBA00050025"/>
    </source>
</evidence>
<dbReference type="Gene3D" id="1.10.3430.10">
    <property type="entry name" value="Ammonium transporter AmtB like domains"/>
    <property type="match status" value="1"/>
</dbReference>
<feature type="transmembrane region" description="Helical" evidence="10">
    <location>
        <begin position="115"/>
        <end position="135"/>
    </location>
</feature>
<feature type="domain" description="Ammonium transporter AmtB-like" evidence="12">
    <location>
        <begin position="82"/>
        <end position="513"/>
    </location>
</feature>
<dbReference type="InterPro" id="IPR029020">
    <property type="entry name" value="Ammonium/urea_transptr"/>
</dbReference>
<comment type="subcellular location">
    <subcellularLocation>
        <location evidence="1 10">Cell membrane</location>
        <topology evidence="1 10">Multi-pass membrane protein</topology>
    </subcellularLocation>
</comment>
<sequence>MKKSITTWLAGAAVVFAFAGSLPATAQDQATPAATAAATTPVVTPVGTPATAPIEAAPAAAPAAAEAAPAAAPVVPHKGDTAWMFISTILVIMMSIPGLALFYGGLVRAKNMLSVLLQVFTVFSLIVVLWCVYGYSLAFTAGNAFIGSFDRSLLSGIWDPAKGAFAYAATWSKGVVIPEFIFVAFQGSFAAITCGLIVGAFAERARFSAILAFMVLWFTFSYLPIAHMVWFWTGPDAITDAASAAAEGAKAGWLFQKGALDFAGGTVVHINAAVAGLVGAIMIGKRVGYGRESMAPHSLTMTMIGASLLWVGWFGFNAGSALEAGDIAALAFINTLLATACAAVSWVAGEWVVKGKPSMLGAASGAVAGLVAITPACGFVGPMGALAIGLLAGVVCLWGVNGLKRMIGADDSLDVFGVHGVGGILGALLTGVFAAPSLGGQGIFDYVANKASPDYSISGQVITQLWAVGTTIVWSAAVSVIAYKLVDMVIGLRVPEEEEREGLDITSHGESAYHS</sequence>
<dbReference type="Proteomes" id="UP000284006">
    <property type="component" value="Unassembled WGS sequence"/>
</dbReference>
<evidence type="ECO:0000256" key="10">
    <source>
        <dbReference type="RuleBase" id="RU362002"/>
    </source>
</evidence>
<dbReference type="PROSITE" id="PS01219">
    <property type="entry name" value="AMMONIUM_TRANSP"/>
    <property type="match status" value="1"/>
</dbReference>
<feature type="transmembrane region" description="Helical" evidence="10">
    <location>
        <begin position="415"/>
        <end position="435"/>
    </location>
</feature>
<keyword evidence="3 10" id="KW-0813">Transport</keyword>
<keyword evidence="11" id="KW-0732">Signal</keyword>
<keyword evidence="6 10" id="KW-1133">Transmembrane helix</keyword>
<feature type="signal peptide" evidence="11">
    <location>
        <begin position="1"/>
        <end position="26"/>
    </location>
</feature>
<reference evidence="13 14" key="1">
    <citation type="submission" date="2018-09" db="EMBL/GenBank/DDBJ databases">
        <authorList>
            <person name="Zhu H."/>
        </authorList>
    </citation>
    <scope>NUCLEOTIDE SEQUENCE [LARGE SCALE GENOMIC DNA]</scope>
    <source>
        <strain evidence="13 14">K1S02-61</strain>
    </source>
</reference>
<evidence type="ECO:0000259" key="12">
    <source>
        <dbReference type="Pfam" id="PF00909"/>
    </source>
</evidence>
<evidence type="ECO:0000256" key="5">
    <source>
        <dbReference type="ARBA" id="ARBA00022692"/>
    </source>
</evidence>
<feature type="transmembrane region" description="Helical" evidence="10">
    <location>
        <begin position="387"/>
        <end position="403"/>
    </location>
</feature>
<keyword evidence="4" id="KW-1003">Cell membrane</keyword>
<evidence type="ECO:0000313" key="14">
    <source>
        <dbReference type="Proteomes" id="UP000284006"/>
    </source>
</evidence>
<keyword evidence="7 10" id="KW-0472">Membrane</keyword>
<organism evidence="13 14">
    <name type="scientific">Massilia cavernae</name>
    <dbReference type="NCBI Taxonomy" id="2320864"/>
    <lineage>
        <taxon>Bacteria</taxon>
        <taxon>Pseudomonadati</taxon>
        <taxon>Pseudomonadota</taxon>
        <taxon>Betaproteobacteria</taxon>
        <taxon>Burkholderiales</taxon>
        <taxon>Oxalobacteraceae</taxon>
        <taxon>Telluria group</taxon>
        <taxon>Massilia</taxon>
    </lineage>
</organism>
<keyword evidence="5 10" id="KW-0812">Transmembrane</keyword>
<evidence type="ECO:0000256" key="7">
    <source>
        <dbReference type="ARBA" id="ARBA00023136"/>
    </source>
</evidence>